<keyword evidence="5" id="KW-1185">Reference proteome</keyword>
<accession>A0A1X1RFL3</accession>
<keyword evidence="3" id="KW-0804">Transcription</keyword>
<evidence type="ECO:0000256" key="2">
    <source>
        <dbReference type="ARBA" id="ARBA00023125"/>
    </source>
</evidence>
<dbReference type="PROSITE" id="PS50949">
    <property type="entry name" value="HTH_GNTR"/>
    <property type="match status" value="1"/>
</dbReference>
<dbReference type="InterPro" id="IPR036388">
    <property type="entry name" value="WH-like_DNA-bd_sf"/>
</dbReference>
<evidence type="ECO:0000256" key="1">
    <source>
        <dbReference type="ARBA" id="ARBA00023015"/>
    </source>
</evidence>
<organism evidence="4 5">
    <name type="scientific">Mycolicibacterium fallax</name>
    <name type="common">Mycobacterium fallax</name>
    <dbReference type="NCBI Taxonomy" id="1793"/>
    <lineage>
        <taxon>Bacteria</taxon>
        <taxon>Bacillati</taxon>
        <taxon>Actinomycetota</taxon>
        <taxon>Actinomycetes</taxon>
        <taxon>Mycobacteriales</taxon>
        <taxon>Mycobacteriaceae</taxon>
        <taxon>Mycolicibacterium</taxon>
    </lineage>
</organism>
<evidence type="ECO:0000313" key="5">
    <source>
        <dbReference type="Proteomes" id="UP000193484"/>
    </source>
</evidence>
<dbReference type="InterPro" id="IPR036390">
    <property type="entry name" value="WH_DNA-bd_sf"/>
</dbReference>
<dbReference type="GO" id="GO:0003677">
    <property type="term" value="F:DNA binding"/>
    <property type="evidence" value="ECO:0007669"/>
    <property type="project" value="UniProtKB-KW"/>
</dbReference>
<dbReference type="PRINTS" id="PR00035">
    <property type="entry name" value="HTHGNTR"/>
</dbReference>
<gene>
    <name evidence="4" type="ORF">AWC04_08175</name>
</gene>
<dbReference type="OrthoDB" id="120836at2"/>
<dbReference type="PANTHER" id="PTHR44846:SF17">
    <property type="entry name" value="GNTR-FAMILY TRANSCRIPTIONAL REGULATOR"/>
    <property type="match status" value="1"/>
</dbReference>
<dbReference type="PANTHER" id="PTHR44846">
    <property type="entry name" value="MANNOSYL-D-GLYCERATE TRANSPORT/METABOLISM SYSTEM REPRESSOR MNGR-RELATED"/>
    <property type="match status" value="1"/>
</dbReference>
<reference evidence="4 5" key="1">
    <citation type="submission" date="2016-01" db="EMBL/GenBank/DDBJ databases">
        <title>The new phylogeny of the genus Mycobacterium.</title>
        <authorList>
            <person name="Tarcisio F."/>
            <person name="Conor M."/>
            <person name="Antonella G."/>
            <person name="Elisabetta G."/>
            <person name="Giulia F.S."/>
            <person name="Sara T."/>
            <person name="Anna F."/>
            <person name="Clotilde B."/>
            <person name="Roberto B."/>
            <person name="Veronica D.S."/>
            <person name="Fabio R."/>
            <person name="Monica P."/>
            <person name="Olivier J."/>
            <person name="Enrico T."/>
            <person name="Nicola S."/>
        </authorList>
    </citation>
    <scope>NUCLEOTIDE SEQUENCE [LARGE SCALE GENOMIC DNA]</scope>
    <source>
        <strain evidence="4 5">DSM 44179</strain>
    </source>
</reference>
<evidence type="ECO:0000313" key="4">
    <source>
        <dbReference type="EMBL" id="ORV04565.1"/>
    </source>
</evidence>
<name>A0A1X1RFL3_MYCFA</name>
<dbReference type="GO" id="GO:0045892">
    <property type="term" value="P:negative regulation of DNA-templated transcription"/>
    <property type="evidence" value="ECO:0007669"/>
    <property type="project" value="TreeGrafter"/>
</dbReference>
<dbReference type="GO" id="GO:0003700">
    <property type="term" value="F:DNA-binding transcription factor activity"/>
    <property type="evidence" value="ECO:0007669"/>
    <property type="project" value="InterPro"/>
</dbReference>
<proteinExistence type="predicted"/>
<evidence type="ECO:0000256" key="3">
    <source>
        <dbReference type="ARBA" id="ARBA00023163"/>
    </source>
</evidence>
<dbReference type="SUPFAM" id="SSF46785">
    <property type="entry name" value="Winged helix' DNA-binding domain"/>
    <property type="match status" value="1"/>
</dbReference>
<dbReference type="CDD" id="cd07377">
    <property type="entry name" value="WHTH_GntR"/>
    <property type="match status" value="1"/>
</dbReference>
<keyword evidence="1" id="KW-0805">Transcription regulation</keyword>
<dbReference type="EMBL" id="LQOJ01000030">
    <property type="protein sequence ID" value="ORV04565.1"/>
    <property type="molecule type" value="Genomic_DNA"/>
</dbReference>
<dbReference type="Proteomes" id="UP000193484">
    <property type="component" value="Unassembled WGS sequence"/>
</dbReference>
<protein>
    <submittedName>
        <fullName evidence="4">GntR family transcriptional regulator</fullName>
    </submittedName>
</protein>
<dbReference type="InterPro" id="IPR050679">
    <property type="entry name" value="Bact_HTH_transcr_reg"/>
</dbReference>
<dbReference type="STRING" id="1793.AWC04_08175"/>
<dbReference type="InterPro" id="IPR000524">
    <property type="entry name" value="Tscrpt_reg_HTH_GntR"/>
</dbReference>
<dbReference type="RefSeq" id="WP_085094955.1">
    <property type="nucleotide sequence ID" value="NZ_AP022603.1"/>
</dbReference>
<sequence length="280" mass="31192">MSLDLDDPRPPYQQVAAKLRAAILTGKLAPGERLPTQVELSKTYGVARMTIQQALRILRDDGLIATRQGSGMFVRQRTTRPIALRPHIEQGFKSPQVRIDFSGYTAETLNGILTEPLDQIRNGSLSPESIRLRLLLPDLGASLALPIAVDRDATQSQLARERMAAISDRHVGLIQAAVEELVGLDLVPDAKVAVRLYESAPLFKVYIINDAETFFGYYPVMRHDVTLDRKSVAIYDPMGKDAVMFHYSDDGDPDSTSTQFLTQTRNWFNSIWDSIAQPLP</sequence>
<dbReference type="Pfam" id="PF00392">
    <property type="entry name" value="GntR"/>
    <property type="match status" value="1"/>
</dbReference>
<dbReference type="AlphaFoldDB" id="A0A1X1RFL3"/>
<dbReference type="SMART" id="SM00345">
    <property type="entry name" value="HTH_GNTR"/>
    <property type="match status" value="1"/>
</dbReference>
<dbReference type="Gene3D" id="1.10.10.10">
    <property type="entry name" value="Winged helix-like DNA-binding domain superfamily/Winged helix DNA-binding domain"/>
    <property type="match status" value="1"/>
</dbReference>
<comment type="caution">
    <text evidence="4">The sequence shown here is derived from an EMBL/GenBank/DDBJ whole genome shotgun (WGS) entry which is preliminary data.</text>
</comment>
<keyword evidence="2" id="KW-0238">DNA-binding</keyword>